<evidence type="ECO:0000256" key="5">
    <source>
        <dbReference type="ARBA" id="ARBA00023026"/>
    </source>
</evidence>
<dbReference type="Proteomes" id="UP000593605">
    <property type="component" value="Chromosome"/>
</dbReference>
<dbReference type="InterPro" id="IPR016368">
    <property type="entry name" value="VapD"/>
</dbReference>
<dbReference type="KEGG" id="civ:IMZ16_04430"/>
<evidence type="ECO:0000256" key="4">
    <source>
        <dbReference type="ARBA" id="ARBA00022801"/>
    </source>
</evidence>
<comment type="subunit">
    <text evidence="2 6">Homodimer.</text>
</comment>
<dbReference type="GO" id="GO:0016787">
    <property type="term" value="F:hydrolase activity"/>
    <property type="evidence" value="ECO:0007669"/>
    <property type="project" value="UniProtKB-KW"/>
</dbReference>
<dbReference type="Proteomes" id="UP000184335">
    <property type="component" value="Unassembled WGS sequence"/>
</dbReference>
<evidence type="ECO:0000256" key="3">
    <source>
        <dbReference type="ARBA" id="ARBA00022722"/>
    </source>
</evidence>
<accession>A0A1M6A3B2</accession>
<dbReference type="EMBL" id="CP063145">
    <property type="protein sequence ID" value="QOR74682.1"/>
    <property type="molecule type" value="Genomic_DNA"/>
</dbReference>
<evidence type="ECO:0000256" key="2">
    <source>
        <dbReference type="ARBA" id="ARBA00011738"/>
    </source>
</evidence>
<reference evidence="8 9" key="1">
    <citation type="submission" date="2016-11" db="EMBL/GenBank/DDBJ databases">
        <authorList>
            <person name="Jaros S."/>
            <person name="Januszkiewicz K."/>
            <person name="Wedrychowicz H."/>
        </authorList>
    </citation>
    <scope>NUCLEOTIDE SEQUENCE [LARGE SCALE GENOMIC DNA]</scope>
    <source>
        <strain evidence="8 9">DSM 25479</strain>
    </source>
</reference>
<sequence>MFAISFDMVVAELKKYYNDPYNNAYYEISSILDKYGFFGVQGSLYLSNNNDMSNLVDAIDALNEKEWFVNSVRDIRAFRVEDWSNFTARAKRKATNTDRE</sequence>
<evidence type="ECO:0000256" key="1">
    <source>
        <dbReference type="ARBA" id="ARBA00009653"/>
    </source>
</evidence>
<comment type="function">
    <text evidence="6">Cleaves ssRNA, mostly between U:A.</text>
</comment>
<dbReference type="EC" id="3.1.-.-" evidence="6"/>
<evidence type="ECO:0000313" key="9">
    <source>
        <dbReference type="Proteomes" id="UP000184335"/>
    </source>
</evidence>
<dbReference type="RefSeq" id="WP_073177360.1">
    <property type="nucleotide sequence ID" value="NZ_CP063145.1"/>
</dbReference>
<dbReference type="OrthoDB" id="8611858at2"/>
<keyword evidence="4 6" id="KW-0378">Hydrolase</keyword>
<reference evidence="7 10" key="2">
    <citation type="submission" date="2020-10" db="EMBL/GenBank/DDBJ databases">
        <title>Complete genome of Cruoricapor ignavus strain M1214 isolated from the blood culture of a febrile patient.</title>
        <authorList>
            <person name="Guglielmino C.J.D."/>
        </authorList>
    </citation>
    <scope>NUCLEOTIDE SEQUENCE [LARGE SCALE GENOMIC DNA]</scope>
    <source>
        <strain evidence="7 10">M1214</strain>
    </source>
</reference>
<comment type="similarity">
    <text evidence="1 6">Belongs to the VapD ribonuclease family.</text>
</comment>
<evidence type="ECO:0000313" key="7">
    <source>
        <dbReference type="EMBL" id="QOR74682.1"/>
    </source>
</evidence>
<dbReference type="AlphaFoldDB" id="A0A1M6A3B2"/>
<dbReference type="PIRSF" id="PIRSF002882">
    <property type="entry name" value="VapD"/>
    <property type="match status" value="1"/>
</dbReference>
<evidence type="ECO:0000256" key="6">
    <source>
        <dbReference type="PIRNR" id="PIRNR002882"/>
    </source>
</evidence>
<keyword evidence="5" id="KW-0843">Virulence</keyword>
<protein>
    <recommendedName>
        <fullName evidence="6">Endoribonuclease VapD</fullName>
        <ecNumber evidence="6">3.1.-.-</ecNumber>
    </recommendedName>
</protein>
<organism evidence="8 9">
    <name type="scientific">Cruoricaptor ignavus</name>
    <dbReference type="NCBI Taxonomy" id="1118202"/>
    <lineage>
        <taxon>Bacteria</taxon>
        <taxon>Pseudomonadati</taxon>
        <taxon>Bacteroidota</taxon>
        <taxon>Flavobacteriia</taxon>
        <taxon>Flavobacteriales</taxon>
        <taxon>Weeksellaceae</taxon>
        <taxon>Cruoricaptor</taxon>
    </lineage>
</organism>
<dbReference type="Gene3D" id="3.30.70.240">
    <property type="match status" value="1"/>
</dbReference>
<keyword evidence="3 6" id="KW-0540">Nuclease</keyword>
<evidence type="ECO:0000313" key="8">
    <source>
        <dbReference type="EMBL" id="SHI30991.1"/>
    </source>
</evidence>
<dbReference type="EMBL" id="FQYI01000001">
    <property type="protein sequence ID" value="SHI30991.1"/>
    <property type="molecule type" value="Genomic_DNA"/>
</dbReference>
<dbReference type="GO" id="GO:0003723">
    <property type="term" value="F:RNA binding"/>
    <property type="evidence" value="ECO:0007669"/>
    <property type="project" value="InterPro"/>
</dbReference>
<evidence type="ECO:0000313" key="10">
    <source>
        <dbReference type="Proteomes" id="UP000593605"/>
    </source>
</evidence>
<dbReference type="GO" id="GO:0004518">
    <property type="term" value="F:nuclease activity"/>
    <property type="evidence" value="ECO:0007669"/>
    <property type="project" value="UniProtKB-UniRule"/>
</dbReference>
<dbReference type="STRING" id="1118202.SAMN05443429_101128"/>
<gene>
    <name evidence="7" type="ORF">IMZ16_04430</name>
    <name evidence="8" type="ORF">SAMN05443429_101128</name>
</gene>
<proteinExistence type="inferred from homology"/>
<name>A0A1M6A3B2_9FLAO</name>
<keyword evidence="9" id="KW-1185">Reference proteome</keyword>